<feature type="region of interest" description="Disordered" evidence="1">
    <location>
        <begin position="28"/>
        <end position="48"/>
    </location>
</feature>
<dbReference type="Proteomes" id="UP000219452">
    <property type="component" value="Unassembled WGS sequence"/>
</dbReference>
<evidence type="ECO:0000256" key="1">
    <source>
        <dbReference type="SAM" id="MobiDB-lite"/>
    </source>
</evidence>
<feature type="chain" id="PRO_5013035679" evidence="2">
    <location>
        <begin position="24"/>
        <end position="277"/>
    </location>
</feature>
<gene>
    <name evidence="4" type="ORF">SAMN06269250_3516</name>
</gene>
<proteinExistence type="predicted"/>
<name>A0A286G594_9BACT</name>
<evidence type="ECO:0000256" key="2">
    <source>
        <dbReference type="SAM" id="SignalP"/>
    </source>
</evidence>
<protein>
    <submittedName>
        <fullName evidence="4">Outer membrane protein beta-barrel domain-containing protein</fullName>
    </submittedName>
</protein>
<evidence type="ECO:0000259" key="3">
    <source>
        <dbReference type="Pfam" id="PF13568"/>
    </source>
</evidence>
<keyword evidence="5" id="KW-1185">Reference proteome</keyword>
<evidence type="ECO:0000313" key="4">
    <source>
        <dbReference type="EMBL" id="SOD90717.1"/>
    </source>
</evidence>
<reference evidence="5" key="1">
    <citation type="submission" date="2017-09" db="EMBL/GenBank/DDBJ databases">
        <authorList>
            <person name="Varghese N."/>
            <person name="Submissions S."/>
        </authorList>
    </citation>
    <scope>NUCLEOTIDE SEQUENCE [LARGE SCALE GENOMIC DNA]</scope>
    <source>
        <strain evidence="5">DSM 29961</strain>
    </source>
</reference>
<dbReference type="EMBL" id="OCNH01000002">
    <property type="protein sequence ID" value="SOD90717.1"/>
    <property type="molecule type" value="Genomic_DNA"/>
</dbReference>
<accession>A0A286G594</accession>
<feature type="region of interest" description="Disordered" evidence="1">
    <location>
        <begin position="61"/>
        <end position="103"/>
    </location>
</feature>
<dbReference type="Pfam" id="PF13568">
    <property type="entry name" value="OMP_b-brl_2"/>
    <property type="match status" value="1"/>
</dbReference>
<dbReference type="AlphaFoldDB" id="A0A286G594"/>
<keyword evidence="2" id="KW-0732">Signal</keyword>
<evidence type="ECO:0000313" key="5">
    <source>
        <dbReference type="Proteomes" id="UP000219452"/>
    </source>
</evidence>
<sequence length="277" mass="29194">MYSMKSIHSFLALLLLSVSLSFAQTKPQAATSPASTKPSGSTTTGSSTNRMQELYDEHHGINRKAAITPVRTETQQAGKPADQTETGVSQPERTASSASTSGTRIGFRGGVTYPLFLEKQAFTDPTLGFVGGVTFNFGAGPVSFQPEINYTRNAVKRTEFGYTDTFAVDALEVPLLVKFSTGTYEGNRFFVNVGPYASYAISSGINGKTVSLDGDKGRFGFGGALGVGAALKAGPGHVTIEVRGLYPLGNDDAGFRTDSKTILGQGTVGYIFPLGGR</sequence>
<feature type="signal peptide" evidence="2">
    <location>
        <begin position="1"/>
        <end position="23"/>
    </location>
</feature>
<feature type="domain" description="Outer membrane protein beta-barrel" evidence="3">
    <location>
        <begin position="93"/>
        <end position="250"/>
    </location>
</feature>
<feature type="compositionally biased region" description="Polar residues" evidence="1">
    <location>
        <begin position="71"/>
        <end position="93"/>
    </location>
</feature>
<dbReference type="InterPro" id="IPR025665">
    <property type="entry name" value="Beta-barrel_OMP_2"/>
</dbReference>
<organism evidence="4 5">
    <name type="scientific">Spirosoma fluviale</name>
    <dbReference type="NCBI Taxonomy" id="1597977"/>
    <lineage>
        <taxon>Bacteria</taxon>
        <taxon>Pseudomonadati</taxon>
        <taxon>Bacteroidota</taxon>
        <taxon>Cytophagia</taxon>
        <taxon>Cytophagales</taxon>
        <taxon>Cytophagaceae</taxon>
        <taxon>Spirosoma</taxon>
    </lineage>
</organism>